<sequence length="491" mass="55745">MLIISINDPRAIIHLITSGESDRIERTVSVSNTDKFSEAVCAFANDFPNHRQSGYLLIGVKDNGTLSGLKVTDDLLKNLGALRSEGNILPPPIIHIEKKSFPDGDVAVVEVKPSFFPPVRYKGKVWIRIGPRKAVANEAEERILIEKRQVGITTFDSCSLAHSTLEDIDVELFKHHYLPKAIDNELLERDTRALSDKMASLRLFDTTAKTPTVAGILLLGKKPEYFLPGAYVQYVRFGGTGREASVLREVKFSANLITMLNKLDSFIDTSLVERKPVPVSVLREEQVLNYPYWALRELLMNAVMHRDYQSNMPVRLYQFDDRIEIMNAGGLYGNARPENFPNVNDYRNPIIAETMKVLGYVNRFSRGVSRVNEELLENGNGKAIFNFDLMTVFEVTVHLSNDYLTQVSDPVSDPVSDLLKVMGKENIPMKRADLQLKLEFKHKNYFLKNYLKPALEQGLIEMTIPDKPNSRLQRYRLTEKGSKLKQQLQNK</sequence>
<dbReference type="InterPro" id="IPR049514">
    <property type="entry name" value="Fic-like_C"/>
</dbReference>
<dbReference type="EMBL" id="FNXE01000002">
    <property type="protein sequence ID" value="SEH57811.1"/>
    <property type="molecule type" value="Genomic_DNA"/>
</dbReference>
<reference evidence="3 4" key="1">
    <citation type="submission" date="2016-10" db="EMBL/GenBank/DDBJ databases">
        <authorList>
            <person name="de Groot N.N."/>
        </authorList>
    </citation>
    <scope>NUCLEOTIDE SEQUENCE [LARGE SCALE GENOMIC DNA]</scope>
    <source>
        <strain evidence="3 4">CGMCC 1.10825</strain>
    </source>
</reference>
<dbReference type="PANTHER" id="PTHR30595:SF6">
    <property type="entry name" value="SCHLAFEN ALBA-2 DOMAIN-CONTAINING PROTEIN"/>
    <property type="match status" value="1"/>
</dbReference>
<dbReference type="InterPro" id="IPR007421">
    <property type="entry name" value="Schlafen_AlbA_2_dom"/>
</dbReference>
<accession>A0A1H6JFE6</accession>
<evidence type="ECO:0000313" key="3">
    <source>
        <dbReference type="EMBL" id="SEH57811.1"/>
    </source>
</evidence>
<dbReference type="Pfam" id="PF21247">
    <property type="entry name" value="Fic-like_C"/>
    <property type="match status" value="1"/>
</dbReference>
<name>A0A1H6JFE6_9FLAO</name>
<feature type="domain" description="Filamentation induced by cAMP protein Fic-like C-terminal" evidence="2">
    <location>
        <begin position="413"/>
        <end position="478"/>
    </location>
</feature>
<organism evidence="3 4">
    <name type="scientific">Paenimyroides marinum</name>
    <dbReference type="NCBI Taxonomy" id="1159016"/>
    <lineage>
        <taxon>Bacteria</taxon>
        <taxon>Pseudomonadati</taxon>
        <taxon>Bacteroidota</taxon>
        <taxon>Flavobacteriia</taxon>
        <taxon>Flavobacteriales</taxon>
        <taxon>Flavobacteriaceae</taxon>
        <taxon>Paenimyroides</taxon>
    </lineage>
</organism>
<dbReference type="RefSeq" id="WP_218143506.1">
    <property type="nucleotide sequence ID" value="NZ_FNXE01000002.1"/>
</dbReference>
<dbReference type="Gene3D" id="3.30.950.30">
    <property type="entry name" value="Schlafen, AAA domain"/>
    <property type="match status" value="1"/>
</dbReference>
<dbReference type="STRING" id="1159016.SAMN02927937_00319"/>
<keyword evidence="3" id="KW-0547">Nucleotide-binding</keyword>
<keyword evidence="3" id="KW-0378">Hydrolase</keyword>
<keyword evidence="3" id="KW-0067">ATP-binding</keyword>
<dbReference type="Gene3D" id="3.30.565.60">
    <property type="match status" value="1"/>
</dbReference>
<dbReference type="Pfam" id="PF13749">
    <property type="entry name" value="HATPase_c_4"/>
    <property type="match status" value="1"/>
</dbReference>
<evidence type="ECO:0000259" key="2">
    <source>
        <dbReference type="Pfam" id="PF21247"/>
    </source>
</evidence>
<dbReference type="InterPro" id="IPR038461">
    <property type="entry name" value="Schlafen_AlbA_2_dom_sf"/>
</dbReference>
<feature type="domain" description="Schlafen AlbA-2" evidence="1">
    <location>
        <begin position="20"/>
        <end position="134"/>
    </location>
</feature>
<proteinExistence type="predicted"/>
<evidence type="ECO:0000259" key="1">
    <source>
        <dbReference type="Pfam" id="PF04326"/>
    </source>
</evidence>
<keyword evidence="4" id="KW-1185">Reference proteome</keyword>
<dbReference type="Proteomes" id="UP000199634">
    <property type="component" value="Unassembled WGS sequence"/>
</dbReference>
<evidence type="ECO:0000313" key="4">
    <source>
        <dbReference type="Proteomes" id="UP000199634"/>
    </source>
</evidence>
<gene>
    <name evidence="3" type="ORF">SAMN02927937_00319</name>
</gene>
<dbReference type="InterPro" id="IPR038475">
    <property type="entry name" value="RecG_C_sf"/>
</dbReference>
<dbReference type="PANTHER" id="PTHR30595">
    <property type="entry name" value="GLPR-RELATED TRANSCRIPTIONAL REPRESSOR"/>
    <property type="match status" value="1"/>
</dbReference>
<dbReference type="AlphaFoldDB" id="A0A1H6JFE6"/>
<keyword evidence="3" id="KW-0347">Helicase</keyword>
<protein>
    <submittedName>
        <fullName evidence="3">ATP-dependent DNA helicase RecG</fullName>
    </submittedName>
</protein>
<dbReference type="GO" id="GO:0004386">
    <property type="term" value="F:helicase activity"/>
    <property type="evidence" value="ECO:0007669"/>
    <property type="project" value="UniProtKB-KW"/>
</dbReference>
<dbReference type="Pfam" id="PF04326">
    <property type="entry name" value="SLFN_AlbA_2"/>
    <property type="match status" value="1"/>
</dbReference>